<dbReference type="EMBL" id="VSRR010089303">
    <property type="protein sequence ID" value="MPC91876.1"/>
    <property type="molecule type" value="Genomic_DNA"/>
</dbReference>
<protein>
    <submittedName>
        <fullName evidence="2">Uncharacterized protein</fullName>
    </submittedName>
</protein>
<comment type="caution">
    <text evidence="2">The sequence shown here is derived from an EMBL/GenBank/DDBJ whole genome shotgun (WGS) entry which is preliminary data.</text>
</comment>
<feature type="compositionally biased region" description="Basic and acidic residues" evidence="1">
    <location>
        <begin position="32"/>
        <end position="47"/>
    </location>
</feature>
<sequence>MTRRIMRRGKGKENDKKTRVTDFSIRLFERRKNYENDEKEKRKNEKQKTKKRGYGILTEDTHPTHPPPVQLGRPHVAW</sequence>
<organism evidence="2 3">
    <name type="scientific">Portunus trituberculatus</name>
    <name type="common">Swimming crab</name>
    <name type="synonym">Neptunus trituberculatus</name>
    <dbReference type="NCBI Taxonomy" id="210409"/>
    <lineage>
        <taxon>Eukaryota</taxon>
        <taxon>Metazoa</taxon>
        <taxon>Ecdysozoa</taxon>
        <taxon>Arthropoda</taxon>
        <taxon>Crustacea</taxon>
        <taxon>Multicrustacea</taxon>
        <taxon>Malacostraca</taxon>
        <taxon>Eumalacostraca</taxon>
        <taxon>Eucarida</taxon>
        <taxon>Decapoda</taxon>
        <taxon>Pleocyemata</taxon>
        <taxon>Brachyura</taxon>
        <taxon>Eubrachyura</taxon>
        <taxon>Portunoidea</taxon>
        <taxon>Portunidae</taxon>
        <taxon>Portuninae</taxon>
        <taxon>Portunus</taxon>
    </lineage>
</organism>
<dbReference type="AlphaFoldDB" id="A0A5B7JCQ8"/>
<name>A0A5B7JCQ8_PORTR</name>
<reference evidence="2 3" key="1">
    <citation type="submission" date="2019-05" db="EMBL/GenBank/DDBJ databases">
        <title>Another draft genome of Portunus trituberculatus and its Hox gene families provides insights of decapod evolution.</title>
        <authorList>
            <person name="Jeong J.-H."/>
            <person name="Song I."/>
            <person name="Kim S."/>
            <person name="Choi T."/>
            <person name="Kim D."/>
            <person name="Ryu S."/>
            <person name="Kim W."/>
        </authorList>
    </citation>
    <scope>NUCLEOTIDE SEQUENCE [LARGE SCALE GENOMIC DNA]</scope>
    <source>
        <tissue evidence="2">Muscle</tissue>
    </source>
</reference>
<evidence type="ECO:0000313" key="3">
    <source>
        <dbReference type="Proteomes" id="UP000324222"/>
    </source>
</evidence>
<accession>A0A5B7JCQ8</accession>
<feature type="region of interest" description="Disordered" evidence="1">
    <location>
        <begin position="32"/>
        <end position="78"/>
    </location>
</feature>
<evidence type="ECO:0000256" key="1">
    <source>
        <dbReference type="SAM" id="MobiDB-lite"/>
    </source>
</evidence>
<evidence type="ECO:0000313" key="2">
    <source>
        <dbReference type="EMBL" id="MPC91876.1"/>
    </source>
</evidence>
<proteinExistence type="predicted"/>
<dbReference type="Proteomes" id="UP000324222">
    <property type="component" value="Unassembled WGS sequence"/>
</dbReference>
<gene>
    <name evidence="2" type="ORF">E2C01_086938</name>
</gene>
<keyword evidence="3" id="KW-1185">Reference proteome</keyword>